<evidence type="ECO:0000256" key="5">
    <source>
        <dbReference type="ARBA" id="ARBA00023136"/>
    </source>
</evidence>
<feature type="transmembrane region" description="Helical" evidence="6">
    <location>
        <begin position="153"/>
        <end position="171"/>
    </location>
</feature>
<accession>A0ABW8RIC2</accession>
<dbReference type="Gene3D" id="1.20.1250.20">
    <property type="entry name" value="MFS general substrate transporter like domains"/>
    <property type="match status" value="1"/>
</dbReference>
<dbReference type="PROSITE" id="PS00217">
    <property type="entry name" value="SUGAR_TRANSPORT_2"/>
    <property type="match status" value="1"/>
</dbReference>
<dbReference type="InterPro" id="IPR036259">
    <property type="entry name" value="MFS_trans_sf"/>
</dbReference>
<evidence type="ECO:0000256" key="3">
    <source>
        <dbReference type="ARBA" id="ARBA00022692"/>
    </source>
</evidence>
<dbReference type="PROSITE" id="PS50850">
    <property type="entry name" value="MFS"/>
    <property type="match status" value="1"/>
</dbReference>
<evidence type="ECO:0000256" key="6">
    <source>
        <dbReference type="SAM" id="Phobius"/>
    </source>
</evidence>
<evidence type="ECO:0000256" key="4">
    <source>
        <dbReference type="ARBA" id="ARBA00022989"/>
    </source>
</evidence>
<dbReference type="PANTHER" id="PTHR23501">
    <property type="entry name" value="MAJOR FACILITATOR SUPERFAMILY"/>
    <property type="match status" value="1"/>
</dbReference>
<sequence>MLSGFLLTKVRYRELFGIAFIMPIIGFYMFSHMSIHTTIIQIIIFFFITGLGLGVLFGGDNLIVQESVEKEHKGIALATVPLFQTIGATVGVSLFGNLLSSTLTSKLQSLGDKLPESMAANMKSLAAAGVPHGLPTGLLTQIKKLYIESFQNIYMYSFVIAIVTFVLCWFLKKEVLSTKSDEEN</sequence>
<keyword evidence="2" id="KW-0813">Transport</keyword>
<evidence type="ECO:0000256" key="2">
    <source>
        <dbReference type="ARBA" id="ARBA00022448"/>
    </source>
</evidence>
<dbReference type="InterPro" id="IPR020846">
    <property type="entry name" value="MFS_dom"/>
</dbReference>
<keyword evidence="5 6" id="KW-0472">Membrane</keyword>
<feature type="transmembrane region" description="Helical" evidence="6">
    <location>
        <begin position="75"/>
        <end position="96"/>
    </location>
</feature>
<keyword evidence="9" id="KW-1185">Reference proteome</keyword>
<dbReference type="PANTHER" id="PTHR23501:SF197">
    <property type="entry name" value="COMD"/>
    <property type="match status" value="1"/>
</dbReference>
<gene>
    <name evidence="8" type="ORF">ACJEBI_13500</name>
</gene>
<dbReference type="RefSeq" id="WP_406581078.1">
    <property type="nucleotide sequence ID" value="NZ_JBJHQH010000009.1"/>
</dbReference>
<keyword evidence="4 6" id="KW-1133">Transmembrane helix</keyword>
<comment type="caution">
    <text evidence="8">The sequence shown here is derived from an EMBL/GenBank/DDBJ whole genome shotgun (WGS) entry which is preliminary data.</text>
</comment>
<feature type="transmembrane region" description="Helical" evidence="6">
    <location>
        <begin position="12"/>
        <end position="30"/>
    </location>
</feature>
<organism evidence="8 9">
    <name type="scientific">Bacillus salipaludis</name>
    <dbReference type="NCBI Taxonomy" id="2547811"/>
    <lineage>
        <taxon>Bacteria</taxon>
        <taxon>Bacillati</taxon>
        <taxon>Bacillota</taxon>
        <taxon>Bacilli</taxon>
        <taxon>Bacillales</taxon>
        <taxon>Bacillaceae</taxon>
        <taxon>Bacillus</taxon>
    </lineage>
</organism>
<feature type="transmembrane region" description="Helical" evidence="6">
    <location>
        <begin position="42"/>
        <end position="63"/>
    </location>
</feature>
<reference evidence="8 9" key="1">
    <citation type="submission" date="2024-11" db="EMBL/GenBank/DDBJ databases">
        <authorList>
            <person name="Lucas J.A."/>
        </authorList>
    </citation>
    <scope>NUCLEOTIDE SEQUENCE [LARGE SCALE GENOMIC DNA]</scope>
    <source>
        <strain evidence="8 9">Z 5.4</strain>
    </source>
</reference>
<proteinExistence type="predicted"/>
<dbReference type="SUPFAM" id="SSF103473">
    <property type="entry name" value="MFS general substrate transporter"/>
    <property type="match status" value="1"/>
</dbReference>
<keyword evidence="3 6" id="KW-0812">Transmembrane</keyword>
<evidence type="ECO:0000313" key="8">
    <source>
        <dbReference type="EMBL" id="MFK9092499.1"/>
    </source>
</evidence>
<evidence type="ECO:0000259" key="7">
    <source>
        <dbReference type="PROSITE" id="PS50850"/>
    </source>
</evidence>
<dbReference type="EMBL" id="JBJHQH010000009">
    <property type="protein sequence ID" value="MFK9092499.1"/>
    <property type="molecule type" value="Genomic_DNA"/>
</dbReference>
<dbReference type="Proteomes" id="UP001623041">
    <property type="component" value="Unassembled WGS sequence"/>
</dbReference>
<evidence type="ECO:0000313" key="9">
    <source>
        <dbReference type="Proteomes" id="UP001623041"/>
    </source>
</evidence>
<protein>
    <recommendedName>
        <fullName evidence="7">Major facilitator superfamily (MFS) profile domain-containing protein</fullName>
    </recommendedName>
</protein>
<evidence type="ECO:0000256" key="1">
    <source>
        <dbReference type="ARBA" id="ARBA00004651"/>
    </source>
</evidence>
<name>A0ABW8RIC2_9BACI</name>
<dbReference type="InterPro" id="IPR005829">
    <property type="entry name" value="Sugar_transporter_CS"/>
</dbReference>
<feature type="domain" description="Major facilitator superfamily (MFS) profile" evidence="7">
    <location>
        <begin position="1"/>
        <end position="176"/>
    </location>
</feature>
<comment type="subcellular location">
    <subcellularLocation>
        <location evidence="1">Cell membrane</location>
        <topology evidence="1">Multi-pass membrane protein</topology>
    </subcellularLocation>
</comment>